<keyword evidence="4" id="KW-1185">Reference proteome</keyword>
<reference evidence="3 4" key="1">
    <citation type="submission" date="2020-01" db="EMBL/GenBank/DDBJ databases">
        <title>Draft Genome Sequence of Vibrio sp. strain OCN044, Isolated from a Healthy Coral at Palmyra Atoll.</title>
        <authorList>
            <person name="Videau P."/>
            <person name="Loughran R."/>
            <person name="Esquivel A."/>
            <person name="Deadmond M."/>
            <person name="Paddock B.E."/>
            <person name="Saw J.H."/>
            <person name="Ushijima B."/>
        </authorList>
    </citation>
    <scope>NUCLEOTIDE SEQUENCE [LARGE SCALE GENOMIC DNA]</scope>
    <source>
        <strain evidence="3 4">OCN044</strain>
    </source>
</reference>
<evidence type="ECO:0000256" key="1">
    <source>
        <dbReference type="RuleBase" id="RU362063"/>
    </source>
</evidence>
<dbReference type="InterPro" id="IPR017585">
    <property type="entry name" value="SAF_FlgA"/>
</dbReference>
<dbReference type="PANTHER" id="PTHR36307:SF1">
    <property type="entry name" value="FLAGELLA BASAL BODY P-RING FORMATION PROTEIN FLGA"/>
    <property type="match status" value="1"/>
</dbReference>
<keyword evidence="1" id="KW-1005">Bacterial flagellum biogenesis</keyword>
<keyword evidence="3" id="KW-0966">Cell projection</keyword>
<protein>
    <recommendedName>
        <fullName evidence="1">Flagella basal body P-ring formation protein FlgA</fullName>
    </recommendedName>
</protein>
<accession>A0A6L8LX16</accession>
<dbReference type="EMBL" id="WWEU01000005">
    <property type="protein sequence ID" value="MYM60631.1"/>
    <property type="molecule type" value="Genomic_DNA"/>
</dbReference>
<comment type="subcellular location">
    <subcellularLocation>
        <location evidence="1">Periplasm</location>
    </subcellularLocation>
</comment>
<dbReference type="GO" id="GO:0042597">
    <property type="term" value="C:periplasmic space"/>
    <property type="evidence" value="ECO:0007669"/>
    <property type="project" value="UniProtKB-SubCell"/>
</dbReference>
<name>A0A6L8LX16_9VIBR</name>
<gene>
    <name evidence="3" type="primary">flgA</name>
    <name evidence="3" type="ORF">GTG28_15470</name>
</gene>
<feature type="domain" description="Flagella basal body P-ring formation protein FlgA SAF" evidence="2">
    <location>
        <begin position="29"/>
        <end position="147"/>
    </location>
</feature>
<evidence type="ECO:0000313" key="3">
    <source>
        <dbReference type="EMBL" id="MYM60631.1"/>
    </source>
</evidence>
<dbReference type="NCBIfam" id="TIGR03170">
    <property type="entry name" value="flgA_cterm"/>
    <property type="match status" value="1"/>
</dbReference>
<proteinExistence type="inferred from homology"/>
<dbReference type="Proteomes" id="UP000478571">
    <property type="component" value="Unassembled WGS sequence"/>
</dbReference>
<keyword evidence="3" id="KW-0969">Cilium</keyword>
<dbReference type="InterPro" id="IPR039246">
    <property type="entry name" value="Flagellar_FlgA"/>
</dbReference>
<dbReference type="AlphaFoldDB" id="A0A6L8LX16"/>
<dbReference type="GO" id="GO:0044780">
    <property type="term" value="P:bacterial-type flagellum assembly"/>
    <property type="evidence" value="ECO:0007669"/>
    <property type="project" value="InterPro"/>
</dbReference>
<dbReference type="PANTHER" id="PTHR36307">
    <property type="entry name" value="FLAGELLA BASAL BODY P-RING FORMATION PROTEIN FLGA"/>
    <property type="match status" value="1"/>
</dbReference>
<comment type="similarity">
    <text evidence="1">Belongs to the FlgA family.</text>
</comment>
<organism evidence="3 4">
    <name type="scientific">Vibrio tetraodonis subsp. pristinus</name>
    <dbReference type="NCBI Taxonomy" id="2695891"/>
    <lineage>
        <taxon>Bacteria</taxon>
        <taxon>Pseudomonadati</taxon>
        <taxon>Pseudomonadota</taxon>
        <taxon>Gammaproteobacteria</taxon>
        <taxon>Vibrionales</taxon>
        <taxon>Vibrionaceae</taxon>
        <taxon>Vibrio</taxon>
    </lineage>
</organism>
<dbReference type="Pfam" id="PF13144">
    <property type="entry name" value="ChapFlgA"/>
    <property type="match status" value="1"/>
</dbReference>
<dbReference type="Gene3D" id="2.30.30.760">
    <property type="match status" value="1"/>
</dbReference>
<evidence type="ECO:0000313" key="4">
    <source>
        <dbReference type="Proteomes" id="UP000478571"/>
    </source>
</evidence>
<keyword evidence="3" id="KW-0282">Flagellum</keyword>
<sequence length="150" mass="16822">MVYKEALAGESKKSCSFWFRIESFRLGWKARIELEKGQIVDQSNVEWGMTDVVPCISKLAIEQEQVFGKSLRRTLKPNDALCLHDLEKSKDVKKNNMVKLISRSAGFDLVLSAKSLQEGNIGEVIKVRIPGSANVLLATIIGKQQVELMQ</sequence>
<keyword evidence="1" id="KW-0574">Periplasm</keyword>
<evidence type="ECO:0000259" key="2">
    <source>
        <dbReference type="Pfam" id="PF13144"/>
    </source>
</evidence>
<comment type="function">
    <text evidence="1">Involved in the assembly process of the P-ring formation. It may associate with FlgF on the rod constituting a structure essential for the P-ring assembly or may act as a modulator protein for the P-ring assembly.</text>
</comment>
<comment type="caution">
    <text evidence="3">The sequence shown here is derived from an EMBL/GenBank/DDBJ whole genome shotgun (WGS) entry which is preliminary data.</text>
</comment>